<evidence type="ECO:0000313" key="2">
    <source>
        <dbReference type="Proteomes" id="UP000605970"/>
    </source>
</evidence>
<dbReference type="EMBL" id="JABEBT010000076">
    <property type="protein sequence ID" value="KAF7633476.1"/>
    <property type="molecule type" value="Genomic_DNA"/>
</dbReference>
<keyword evidence="2" id="KW-1185">Reference proteome</keyword>
<gene>
    <name evidence="1" type="ORF">Mgra_00007165</name>
</gene>
<name>A0A8S9ZJE4_9BILA</name>
<dbReference type="Proteomes" id="UP000605970">
    <property type="component" value="Unassembled WGS sequence"/>
</dbReference>
<accession>A0A8S9ZJE4</accession>
<sequence length="98" mass="11574">MDNENSSEDYLNPEGFQSITFDINLLELNANLINNNKLIKDNLKIENNEIMDIINNQINTQQLINKYLINKKINKLDPMEIFENNLNFWSKNIVNINF</sequence>
<dbReference type="AlphaFoldDB" id="A0A8S9ZJE4"/>
<comment type="caution">
    <text evidence="1">The sequence shown here is derived from an EMBL/GenBank/DDBJ whole genome shotgun (WGS) entry which is preliminary data.</text>
</comment>
<organism evidence="1 2">
    <name type="scientific">Meloidogyne graminicola</name>
    <dbReference type="NCBI Taxonomy" id="189291"/>
    <lineage>
        <taxon>Eukaryota</taxon>
        <taxon>Metazoa</taxon>
        <taxon>Ecdysozoa</taxon>
        <taxon>Nematoda</taxon>
        <taxon>Chromadorea</taxon>
        <taxon>Rhabditida</taxon>
        <taxon>Tylenchina</taxon>
        <taxon>Tylenchomorpha</taxon>
        <taxon>Tylenchoidea</taxon>
        <taxon>Meloidogynidae</taxon>
        <taxon>Meloidogyninae</taxon>
        <taxon>Meloidogyne</taxon>
    </lineage>
</organism>
<proteinExistence type="predicted"/>
<protein>
    <submittedName>
        <fullName evidence="1">Uncharacterized protein</fullName>
    </submittedName>
</protein>
<evidence type="ECO:0000313" key="1">
    <source>
        <dbReference type="EMBL" id="KAF7633476.1"/>
    </source>
</evidence>
<reference evidence="1" key="1">
    <citation type="journal article" date="2020" name="Ecol. Evol.">
        <title>Genome structure and content of the rice root-knot nematode (Meloidogyne graminicola).</title>
        <authorList>
            <person name="Phan N.T."/>
            <person name="Danchin E.G.J."/>
            <person name="Klopp C."/>
            <person name="Perfus-Barbeoch L."/>
            <person name="Kozlowski D.K."/>
            <person name="Koutsovoulos G.D."/>
            <person name="Lopez-Roques C."/>
            <person name="Bouchez O."/>
            <person name="Zahm M."/>
            <person name="Besnard G."/>
            <person name="Bellafiore S."/>
        </authorList>
    </citation>
    <scope>NUCLEOTIDE SEQUENCE</scope>
    <source>
        <strain evidence="1">VN-18</strain>
    </source>
</reference>